<organism evidence="4 5">
    <name type="scientific">Amycolatopsis acididurans</name>
    <dbReference type="NCBI Taxonomy" id="2724524"/>
    <lineage>
        <taxon>Bacteria</taxon>
        <taxon>Bacillati</taxon>
        <taxon>Actinomycetota</taxon>
        <taxon>Actinomycetes</taxon>
        <taxon>Pseudonocardiales</taxon>
        <taxon>Pseudonocardiaceae</taxon>
        <taxon>Amycolatopsis</taxon>
    </lineage>
</organism>
<evidence type="ECO:0000256" key="2">
    <source>
        <dbReference type="SAM" id="MobiDB-lite"/>
    </source>
</evidence>
<dbReference type="SUPFAM" id="SSF51230">
    <property type="entry name" value="Single hybrid motif"/>
    <property type="match status" value="2"/>
</dbReference>
<dbReference type="InterPro" id="IPR000089">
    <property type="entry name" value="Biotin_lipoyl"/>
</dbReference>
<sequence length="254" mass="25723">MAYSVTLPELGESVTEGTVTRWLKQEGETVAVDEPLLEISTDKVDTEVPSPVAGTLQRIVAKEDETVEVGGELAVIDDGSGGGSAAPAAPAEPAQQAQPEPEPEPEPQQAPQGSPAVDGAPKPTAQPAPSGSAQGTPVTLPELGESVTEGTVTRWLKQVGDSVAVDEPLLEISTDKVDTEVPSPVAGTLLEISVNEDETVEVGGKLAVIGDASAAPAAPAPAPQPEPEPKPEPTPAPQQQAPAPQAPAQPATPP</sequence>
<evidence type="ECO:0000313" key="4">
    <source>
        <dbReference type="EMBL" id="NKQ56510.1"/>
    </source>
</evidence>
<dbReference type="PROSITE" id="PS00189">
    <property type="entry name" value="LIPOYL"/>
    <property type="match status" value="2"/>
</dbReference>
<dbReference type="Proteomes" id="UP000715441">
    <property type="component" value="Unassembled WGS sequence"/>
</dbReference>
<accession>A0ABX1JD00</accession>
<dbReference type="InterPro" id="IPR050537">
    <property type="entry name" value="2-oxoacid_dehydrogenase"/>
</dbReference>
<keyword evidence="1" id="KW-0450">Lipoyl</keyword>
<feature type="non-terminal residue" evidence="4">
    <location>
        <position position="254"/>
    </location>
</feature>
<gene>
    <name evidence="4" type="ORF">HFP15_26895</name>
</gene>
<evidence type="ECO:0000256" key="1">
    <source>
        <dbReference type="ARBA" id="ARBA00022823"/>
    </source>
</evidence>
<feature type="compositionally biased region" description="Pro residues" evidence="2">
    <location>
        <begin position="218"/>
        <end position="236"/>
    </location>
</feature>
<feature type="region of interest" description="Disordered" evidence="2">
    <location>
        <begin position="211"/>
        <end position="254"/>
    </location>
</feature>
<feature type="compositionally biased region" description="Low complexity" evidence="2">
    <location>
        <begin position="107"/>
        <end position="116"/>
    </location>
</feature>
<evidence type="ECO:0000259" key="3">
    <source>
        <dbReference type="PROSITE" id="PS50968"/>
    </source>
</evidence>
<feature type="domain" description="Lipoyl-binding" evidence="3">
    <location>
        <begin position="135"/>
        <end position="210"/>
    </location>
</feature>
<keyword evidence="4" id="KW-0670">Pyruvate</keyword>
<dbReference type="Pfam" id="PF00364">
    <property type="entry name" value="Biotin_lipoyl"/>
    <property type="match status" value="2"/>
</dbReference>
<comment type="caution">
    <text evidence="4">The sequence shown here is derived from an EMBL/GenBank/DDBJ whole genome shotgun (WGS) entry which is preliminary data.</text>
</comment>
<dbReference type="InterPro" id="IPR011053">
    <property type="entry name" value="Single_hybrid_motif"/>
</dbReference>
<proteinExistence type="predicted"/>
<keyword evidence="5" id="KW-1185">Reference proteome</keyword>
<feature type="compositionally biased region" description="Low complexity" evidence="2">
    <location>
        <begin position="85"/>
        <end position="99"/>
    </location>
</feature>
<dbReference type="CDD" id="cd06849">
    <property type="entry name" value="lipoyl_domain"/>
    <property type="match status" value="2"/>
</dbReference>
<dbReference type="PANTHER" id="PTHR43416:SF8">
    <property type="entry name" value="LIPOAMIDE ACYLTRANSFERASE COMPONENT OF BRANCHED-CHAIN ALPHA-KETO ACID DEHYDROGENASE COMPLEX"/>
    <property type="match status" value="1"/>
</dbReference>
<name>A0ABX1JD00_9PSEU</name>
<feature type="domain" description="Lipoyl-binding" evidence="3">
    <location>
        <begin position="2"/>
        <end position="77"/>
    </location>
</feature>
<evidence type="ECO:0000313" key="5">
    <source>
        <dbReference type="Proteomes" id="UP000715441"/>
    </source>
</evidence>
<protein>
    <submittedName>
        <fullName evidence="4">Pyruvate dehydrogenase complex dihydrolipoyllysine-residue acetyltransferase</fullName>
    </submittedName>
</protein>
<dbReference type="PROSITE" id="PS50968">
    <property type="entry name" value="BIOTINYL_LIPOYL"/>
    <property type="match status" value="2"/>
</dbReference>
<dbReference type="Gene3D" id="2.40.50.100">
    <property type="match status" value="2"/>
</dbReference>
<feature type="compositionally biased region" description="Polar residues" evidence="2">
    <location>
        <begin position="127"/>
        <end position="137"/>
    </location>
</feature>
<dbReference type="PANTHER" id="PTHR43416">
    <property type="entry name" value="DIHYDROLIPOYLLYSINE-RESIDUE SUCCINYLTRANSFERASE COMPONENT OF 2-OXOGLUTARATE DEHYDROGENASE COMPLEX, MITOCHONDRIAL-RELATED"/>
    <property type="match status" value="1"/>
</dbReference>
<feature type="compositionally biased region" description="Pro residues" evidence="2">
    <location>
        <begin position="244"/>
        <end position="254"/>
    </location>
</feature>
<reference evidence="4 5" key="1">
    <citation type="submission" date="2020-04" db="EMBL/GenBank/DDBJ databases">
        <title>Novel species.</title>
        <authorList>
            <person name="Teo W.F.A."/>
            <person name="Lipun K."/>
            <person name="Srisuk N."/>
            <person name="Duangmal K."/>
        </authorList>
    </citation>
    <scope>NUCLEOTIDE SEQUENCE [LARGE SCALE GENOMIC DNA]</scope>
    <source>
        <strain evidence="4 5">K13G38</strain>
    </source>
</reference>
<dbReference type="InterPro" id="IPR003016">
    <property type="entry name" value="2-oxoA_DH_lipoyl-BS"/>
</dbReference>
<dbReference type="RefSeq" id="WP_312871759.1">
    <property type="nucleotide sequence ID" value="NZ_JAAXLS010000024.1"/>
</dbReference>
<feature type="region of interest" description="Disordered" evidence="2">
    <location>
        <begin position="71"/>
        <end position="146"/>
    </location>
</feature>
<dbReference type="EMBL" id="JAAXLS010000024">
    <property type="protein sequence ID" value="NKQ56510.1"/>
    <property type="molecule type" value="Genomic_DNA"/>
</dbReference>